<dbReference type="Gene3D" id="2.60.40.1120">
    <property type="entry name" value="Carboxypeptidase-like, regulatory domain"/>
    <property type="match status" value="1"/>
</dbReference>
<reference evidence="12 13" key="1">
    <citation type="submission" date="2019-10" db="EMBL/GenBank/DDBJ databases">
        <authorList>
            <person name="Dong K."/>
        </authorList>
    </citation>
    <scope>NUCLEOTIDE SEQUENCE [LARGE SCALE GENOMIC DNA]</scope>
    <source>
        <strain evidence="13">dk4302</strain>
    </source>
</reference>
<comment type="similarity">
    <text evidence="8 9">Belongs to the TonB-dependent receptor family.</text>
</comment>
<dbReference type="AlphaFoldDB" id="A0A5Q0Q8J7"/>
<evidence type="ECO:0000313" key="13">
    <source>
        <dbReference type="Proteomes" id="UP000326921"/>
    </source>
</evidence>
<keyword evidence="4 8" id="KW-0812">Transmembrane</keyword>
<keyword evidence="5 9" id="KW-0798">TonB box</keyword>
<evidence type="ECO:0000313" key="12">
    <source>
        <dbReference type="EMBL" id="QGA25584.1"/>
    </source>
</evidence>
<dbReference type="InterPro" id="IPR000531">
    <property type="entry name" value="Beta-barrel_TonB"/>
</dbReference>
<dbReference type="NCBIfam" id="TIGR04056">
    <property type="entry name" value="OMP_RagA_SusC"/>
    <property type="match status" value="1"/>
</dbReference>
<dbReference type="InterPro" id="IPR037066">
    <property type="entry name" value="Plug_dom_sf"/>
</dbReference>
<evidence type="ECO:0000259" key="10">
    <source>
        <dbReference type="Pfam" id="PF00593"/>
    </source>
</evidence>
<dbReference type="GO" id="GO:0009279">
    <property type="term" value="C:cell outer membrane"/>
    <property type="evidence" value="ECO:0007669"/>
    <property type="project" value="UniProtKB-SubCell"/>
</dbReference>
<sequence>MKRLRLIIQATGKLLLLFLISIGFANAQINNAPIVNANTSGIVIDAKTKAPLEGVTIQLEGVTHSVQTDRKGQFQLVTGQKPPLNVVVSFLGYQSKTISIDKSPFQIELEPLIENLDEVVVVGYGTQRKRDLTGASSNLNLSKDIAGRAASEIGQALYGQMSGVQVTAGSGKPGASTSIQVRGINSISAGTAPLIVVDGIPAPNYDLNLINNADIESIQVLKDAASSAIYGSRAANGVILIKTKAGKAGSSKFEVNYVSSLQEVIDKVDVMNASEYAQASIEAAQNSWVDKGGDPNAPNTIAARGSYKYTWPTALEHPELLPNTNFQDAIYRVAPSNKVDIAASGGGEHSNYRVSGSILKRKGIALFSDYDKYNLGFNTSTKILDRLEIGGASNLSYDQEQEPFNRMFEWAVQYPSIYPLYSENGYLGAPLNQAGFENYNAILFRPQNGHPLYRSTDEIKSSRFNALGNIYGQLELLKGLSFKSAFNYFYNRNDGSNYQAKDHLLGPTYFTEGAMAKTLTQTISYTFQNLLNYDKTWGKHSLQALLGTEYNYANYSFNYLERRGYDNDLVKALSAGKTVFAADDRASKTSFISYFARANYAFSGKYLLSASLRRDGSSRFASNKKWGNFPAVSVGWIISEEDFLDEANWLSNLKIRASYGLTGNDKFADYKWIGQITQGRAAIGNTLLTTYYPSSITNPNLQWEKTKQVNLGLDIGFLHERFQVTIDAYKSKSDGLLLEVPTPVVSGFTTIFKNIGAVENKGLEIALNSQNIQKESFKWSSNFNISFNRNKILALGENSTPMVLSGSVFSGMQKINQIGKPVFSFYGYQYDGVYLNQAAIDADPAHYAGAKPGDGRYKDVDGNGQLNENDRTIIGNPNPDFIWGFTNRFSYKNIELSIVLQGVQGGELMDDNVHRSLLYHEGRNYLKELNNRWRSEENPGDGYHYKIKVDENGYEKTPSSYFLFSKSYWRLKDLTVAYTLPSRLSEKILAKSLRVYFNGNNLFTRKDAPVSDPEGFSGNADDASRQGISSNTYPTAKIYSLGLNIAF</sequence>
<dbReference type="InterPro" id="IPR023996">
    <property type="entry name" value="TonB-dep_OMP_SusC/RagA"/>
</dbReference>
<protein>
    <submittedName>
        <fullName evidence="12">SusC/RagA family TonB-linked outer membrane protein</fullName>
    </submittedName>
</protein>
<evidence type="ECO:0000256" key="6">
    <source>
        <dbReference type="ARBA" id="ARBA00023136"/>
    </source>
</evidence>
<dbReference type="NCBIfam" id="TIGR04057">
    <property type="entry name" value="SusC_RagA_signa"/>
    <property type="match status" value="1"/>
</dbReference>
<proteinExistence type="inferred from homology"/>
<dbReference type="InterPro" id="IPR036942">
    <property type="entry name" value="Beta-barrel_TonB_sf"/>
</dbReference>
<keyword evidence="3 8" id="KW-1134">Transmembrane beta strand</keyword>
<organism evidence="12 13">
    <name type="scientific">Sphingobacterium zhuxiongii</name>
    <dbReference type="NCBI Taxonomy" id="2662364"/>
    <lineage>
        <taxon>Bacteria</taxon>
        <taxon>Pseudomonadati</taxon>
        <taxon>Bacteroidota</taxon>
        <taxon>Sphingobacteriia</taxon>
        <taxon>Sphingobacteriales</taxon>
        <taxon>Sphingobacteriaceae</taxon>
        <taxon>Sphingobacterium</taxon>
    </lineage>
</organism>
<dbReference type="Pfam" id="PF07715">
    <property type="entry name" value="Plug"/>
    <property type="match status" value="1"/>
</dbReference>
<dbReference type="Pfam" id="PF00593">
    <property type="entry name" value="TonB_dep_Rec_b-barrel"/>
    <property type="match status" value="1"/>
</dbReference>
<evidence type="ECO:0000256" key="3">
    <source>
        <dbReference type="ARBA" id="ARBA00022452"/>
    </source>
</evidence>
<evidence type="ECO:0000256" key="7">
    <source>
        <dbReference type="ARBA" id="ARBA00023237"/>
    </source>
</evidence>
<dbReference type="InterPro" id="IPR012910">
    <property type="entry name" value="Plug_dom"/>
</dbReference>
<dbReference type="KEGG" id="sphe:GFH32_04295"/>
<dbReference type="Proteomes" id="UP000326921">
    <property type="component" value="Chromosome"/>
</dbReference>
<dbReference type="InterPro" id="IPR023997">
    <property type="entry name" value="TonB-dep_OMP_SusC/RagA_CS"/>
</dbReference>
<keyword evidence="2 8" id="KW-0813">Transport</keyword>
<dbReference type="PROSITE" id="PS52016">
    <property type="entry name" value="TONB_DEPENDENT_REC_3"/>
    <property type="match status" value="1"/>
</dbReference>
<dbReference type="SUPFAM" id="SSF56935">
    <property type="entry name" value="Porins"/>
    <property type="match status" value="1"/>
</dbReference>
<dbReference type="Pfam" id="PF13715">
    <property type="entry name" value="CarbopepD_reg_2"/>
    <property type="match status" value="1"/>
</dbReference>
<evidence type="ECO:0000256" key="5">
    <source>
        <dbReference type="ARBA" id="ARBA00023077"/>
    </source>
</evidence>
<evidence type="ECO:0000256" key="4">
    <source>
        <dbReference type="ARBA" id="ARBA00022692"/>
    </source>
</evidence>
<dbReference type="Gene3D" id="2.40.170.20">
    <property type="entry name" value="TonB-dependent receptor, beta-barrel domain"/>
    <property type="match status" value="1"/>
</dbReference>
<gene>
    <name evidence="12" type="ORF">GFH32_04295</name>
</gene>
<feature type="domain" description="TonB-dependent receptor plug" evidence="11">
    <location>
        <begin position="142"/>
        <end position="238"/>
    </location>
</feature>
<keyword evidence="6 8" id="KW-0472">Membrane</keyword>
<dbReference type="InterPro" id="IPR039426">
    <property type="entry name" value="TonB-dep_rcpt-like"/>
</dbReference>
<dbReference type="InterPro" id="IPR008969">
    <property type="entry name" value="CarboxyPept-like_regulatory"/>
</dbReference>
<dbReference type="SUPFAM" id="SSF49464">
    <property type="entry name" value="Carboxypeptidase regulatory domain-like"/>
    <property type="match status" value="1"/>
</dbReference>
<keyword evidence="7 8" id="KW-0998">Cell outer membrane</keyword>
<dbReference type="Gene3D" id="2.170.130.10">
    <property type="entry name" value="TonB-dependent receptor, plug domain"/>
    <property type="match status" value="1"/>
</dbReference>
<evidence type="ECO:0000256" key="8">
    <source>
        <dbReference type="PROSITE-ProRule" id="PRU01360"/>
    </source>
</evidence>
<name>A0A5Q0Q8J7_9SPHI</name>
<feature type="domain" description="TonB-dependent receptor-like beta-barrel" evidence="10">
    <location>
        <begin position="418"/>
        <end position="1002"/>
    </location>
</feature>
<evidence type="ECO:0000256" key="1">
    <source>
        <dbReference type="ARBA" id="ARBA00004571"/>
    </source>
</evidence>
<comment type="subcellular location">
    <subcellularLocation>
        <location evidence="1 8">Cell outer membrane</location>
        <topology evidence="1 8">Multi-pass membrane protein</topology>
    </subcellularLocation>
</comment>
<accession>A0A5Q0Q8J7</accession>
<evidence type="ECO:0000256" key="2">
    <source>
        <dbReference type="ARBA" id="ARBA00022448"/>
    </source>
</evidence>
<evidence type="ECO:0000256" key="9">
    <source>
        <dbReference type="RuleBase" id="RU003357"/>
    </source>
</evidence>
<keyword evidence="13" id="KW-1185">Reference proteome</keyword>
<evidence type="ECO:0000259" key="11">
    <source>
        <dbReference type="Pfam" id="PF07715"/>
    </source>
</evidence>
<dbReference type="RefSeq" id="WP_153509904.1">
    <property type="nucleotide sequence ID" value="NZ_CP045652.1"/>
</dbReference>
<dbReference type="EMBL" id="CP045652">
    <property type="protein sequence ID" value="QGA25584.1"/>
    <property type="molecule type" value="Genomic_DNA"/>
</dbReference>